<feature type="binding site" evidence="2">
    <location>
        <begin position="194"/>
        <end position="196"/>
    </location>
    <ligand>
        <name>substrate</name>
    </ligand>
</feature>
<keyword evidence="2" id="KW-0460">Magnesium</keyword>
<dbReference type="EMBL" id="JADIME010000062">
    <property type="protein sequence ID" value="MBO8465511.1"/>
    <property type="molecule type" value="Genomic_DNA"/>
</dbReference>
<dbReference type="InterPro" id="IPR001441">
    <property type="entry name" value="UPP_synth-like"/>
</dbReference>
<evidence type="ECO:0000313" key="3">
    <source>
        <dbReference type="EMBL" id="MBO8465511.1"/>
    </source>
</evidence>
<feature type="active site" description="Proton acceptor" evidence="2">
    <location>
        <position position="65"/>
    </location>
</feature>
<comment type="function">
    <text evidence="2">Catalyzes the condensation of isopentenyl diphosphate (IPP) with allylic pyrophosphates generating different type of terpenoids.</text>
</comment>
<organism evidence="3 4">
    <name type="scientific">Candidatus Merdivivens pullistercoris</name>
    <dbReference type="NCBI Taxonomy" id="2840873"/>
    <lineage>
        <taxon>Bacteria</taxon>
        <taxon>Pseudomonadati</taxon>
        <taxon>Bacteroidota</taxon>
        <taxon>Bacteroidia</taxon>
        <taxon>Bacteroidales</taxon>
        <taxon>Muribaculaceae</taxon>
        <taxon>Muribaculaceae incertae sedis</taxon>
        <taxon>Candidatus Merdivivens</taxon>
    </lineage>
</organism>
<protein>
    <recommendedName>
        <fullName evidence="2">Isoprenyl transferase</fullName>
        <ecNumber evidence="2">2.5.1.-</ecNumber>
    </recommendedName>
</protein>
<dbReference type="InterPro" id="IPR018520">
    <property type="entry name" value="UPP_synth-like_CS"/>
</dbReference>
<dbReference type="PROSITE" id="PS01066">
    <property type="entry name" value="UPP_SYNTHASE"/>
    <property type="match status" value="1"/>
</dbReference>
<dbReference type="Gene3D" id="3.40.1180.10">
    <property type="entry name" value="Decaprenyl diphosphate synthase-like"/>
    <property type="match status" value="1"/>
</dbReference>
<dbReference type="PANTHER" id="PTHR10291:SF0">
    <property type="entry name" value="DEHYDRODOLICHYL DIPHOSPHATE SYNTHASE 2"/>
    <property type="match status" value="1"/>
</dbReference>
<comment type="similarity">
    <text evidence="2">Belongs to the UPP synthase family.</text>
</comment>
<evidence type="ECO:0000256" key="2">
    <source>
        <dbReference type="HAMAP-Rule" id="MF_01139"/>
    </source>
</evidence>
<proteinExistence type="inferred from homology"/>
<feature type="binding site" evidence="2">
    <location>
        <position position="30"/>
    </location>
    <ligand>
        <name>substrate</name>
    </ligand>
</feature>
<evidence type="ECO:0000313" key="4">
    <source>
        <dbReference type="Proteomes" id="UP000823597"/>
    </source>
</evidence>
<keyword evidence="1 2" id="KW-0808">Transferase</keyword>
<accession>A0A9D9N9L8</accession>
<comment type="cofactor">
    <cofactor evidence="2">
        <name>Mg(2+)</name>
        <dbReference type="ChEBI" id="CHEBI:18420"/>
    </cofactor>
    <text evidence="2">Binds 2 magnesium ions per subunit.</text>
</comment>
<keyword evidence="2" id="KW-0479">Metal-binding</keyword>
<feature type="binding site" evidence="2">
    <location>
        <begin position="62"/>
        <end position="64"/>
    </location>
    <ligand>
        <name>substrate</name>
    </ligand>
</feature>
<comment type="subunit">
    <text evidence="2">Homodimer.</text>
</comment>
<dbReference type="EC" id="2.5.1.-" evidence="2"/>
<dbReference type="GO" id="GO:0016094">
    <property type="term" value="P:polyprenol biosynthetic process"/>
    <property type="evidence" value="ECO:0007669"/>
    <property type="project" value="TreeGrafter"/>
</dbReference>
<reference evidence="3" key="1">
    <citation type="submission" date="2020-10" db="EMBL/GenBank/DDBJ databases">
        <authorList>
            <person name="Gilroy R."/>
        </authorList>
    </citation>
    <scope>NUCLEOTIDE SEQUENCE</scope>
    <source>
        <strain evidence="3">10037</strain>
    </source>
</reference>
<feature type="binding site" evidence="2">
    <location>
        <position position="17"/>
    </location>
    <ligand>
        <name>Mg(2+)</name>
        <dbReference type="ChEBI" id="CHEBI:18420"/>
    </ligand>
</feature>
<feature type="binding site" evidence="2">
    <location>
        <position position="68"/>
    </location>
    <ligand>
        <name>substrate</name>
    </ligand>
</feature>
<dbReference type="InterPro" id="IPR036424">
    <property type="entry name" value="UPP_synth-like_sf"/>
</dbReference>
<name>A0A9D9N9L8_9BACT</name>
<reference evidence="3" key="2">
    <citation type="journal article" date="2021" name="PeerJ">
        <title>Extensive microbial diversity within the chicken gut microbiome revealed by metagenomics and culture.</title>
        <authorList>
            <person name="Gilroy R."/>
            <person name="Ravi A."/>
            <person name="Getino M."/>
            <person name="Pursley I."/>
            <person name="Horton D.L."/>
            <person name="Alikhan N.F."/>
            <person name="Baker D."/>
            <person name="Gharbi K."/>
            <person name="Hall N."/>
            <person name="Watson M."/>
            <person name="Adriaenssens E.M."/>
            <person name="Foster-Nyarko E."/>
            <person name="Jarju S."/>
            <person name="Secka A."/>
            <person name="Antonio M."/>
            <person name="Oren A."/>
            <person name="Chaudhuri R.R."/>
            <person name="La Ragione R."/>
            <person name="Hildebrand F."/>
            <person name="Pallen M.J."/>
        </authorList>
    </citation>
    <scope>NUCLEOTIDE SEQUENCE</scope>
    <source>
        <strain evidence="3">10037</strain>
    </source>
</reference>
<dbReference type="PANTHER" id="PTHR10291">
    <property type="entry name" value="DEHYDRODOLICHYL DIPHOSPHATE SYNTHASE FAMILY MEMBER"/>
    <property type="match status" value="1"/>
</dbReference>
<dbReference type="HAMAP" id="MF_01139">
    <property type="entry name" value="ISPT"/>
    <property type="match status" value="1"/>
</dbReference>
<sequence length="241" mass="27697">MENDIRKIPVHVSIIMDGNGRWAKEKGLSRIYGHREGAESVRASCRLAMESGVKYLSLFAFSEENWGRPKEEVDALMGLMLDSLVNERRMFMDNRIRFRVIGSEQGISGEILDRIASLEAETRDFDAMTLIVFFNYSGKWDIMQAAEKFACRKSAMGSSGTSGDVSDKEIFESCLSTYGIPDPDLLIRTSGEKRLSNFMLWQCAYTEFYFADVFWPDFREKDWALALDSYSNRDRRYGKIK</sequence>
<dbReference type="NCBIfam" id="TIGR00055">
    <property type="entry name" value="uppS"/>
    <property type="match status" value="1"/>
</dbReference>
<dbReference type="Proteomes" id="UP000823597">
    <property type="component" value="Unassembled WGS sequence"/>
</dbReference>
<dbReference type="GO" id="GO:0045547">
    <property type="term" value="F:ditrans,polycis-polyprenyl diphosphate synthase [(2E,6E)-farnesyl diphosphate specific] activity"/>
    <property type="evidence" value="ECO:0007669"/>
    <property type="project" value="TreeGrafter"/>
</dbReference>
<comment type="caution">
    <text evidence="3">The sequence shown here is derived from an EMBL/GenBank/DDBJ whole genome shotgun (WGS) entry which is preliminary data.</text>
</comment>
<dbReference type="AlphaFoldDB" id="A0A9D9N9L8"/>
<evidence type="ECO:0000256" key="1">
    <source>
        <dbReference type="ARBA" id="ARBA00022679"/>
    </source>
</evidence>
<feature type="binding site" evidence="2">
    <location>
        <position position="66"/>
    </location>
    <ligand>
        <name>substrate</name>
    </ligand>
</feature>
<feature type="binding site" evidence="2">
    <location>
        <begin position="18"/>
        <end position="21"/>
    </location>
    <ligand>
        <name>substrate</name>
    </ligand>
</feature>
<feature type="binding site" evidence="2">
    <location>
        <position position="188"/>
    </location>
    <ligand>
        <name>substrate</name>
    </ligand>
</feature>
<feature type="binding site" evidence="2">
    <location>
        <position position="34"/>
    </location>
    <ligand>
        <name>substrate</name>
    </ligand>
</feature>
<gene>
    <name evidence="3" type="primary">uppS</name>
    <name evidence="3" type="ORF">IAB93_05885</name>
</gene>
<dbReference type="Pfam" id="PF01255">
    <property type="entry name" value="Prenyltransf"/>
    <property type="match status" value="1"/>
</dbReference>
<dbReference type="SUPFAM" id="SSF64005">
    <property type="entry name" value="Undecaprenyl diphosphate synthase"/>
    <property type="match status" value="1"/>
</dbReference>
<dbReference type="GO" id="GO:0000287">
    <property type="term" value="F:magnesium ion binding"/>
    <property type="evidence" value="ECO:0007669"/>
    <property type="project" value="UniProtKB-UniRule"/>
</dbReference>
<feature type="binding site" evidence="2">
    <location>
        <position position="207"/>
    </location>
    <ligand>
        <name>Mg(2+)</name>
        <dbReference type="ChEBI" id="CHEBI:18420"/>
    </ligand>
</feature>
<dbReference type="FunFam" id="3.40.1180.10:FF:000001">
    <property type="entry name" value="(2E,6E)-farnesyl-diphosphate-specific ditrans,polycis-undecaprenyl-diphosphate synthase"/>
    <property type="match status" value="1"/>
</dbReference>
<feature type="active site" evidence="2">
    <location>
        <position position="17"/>
    </location>
</feature>
<feature type="binding site" evidence="2">
    <location>
        <position position="22"/>
    </location>
    <ligand>
        <name>substrate</name>
    </ligand>
</feature>
<dbReference type="CDD" id="cd00475">
    <property type="entry name" value="Cis_IPPS"/>
    <property type="match status" value="1"/>
</dbReference>